<gene>
    <name evidence="2" type="ORF">Tci_890064</name>
</gene>
<dbReference type="EMBL" id="BKCJ011305129">
    <property type="protein sequence ID" value="GFD18095.1"/>
    <property type="molecule type" value="Genomic_DNA"/>
</dbReference>
<evidence type="ECO:0000256" key="1">
    <source>
        <dbReference type="SAM" id="MobiDB-lite"/>
    </source>
</evidence>
<feature type="compositionally biased region" description="Acidic residues" evidence="1">
    <location>
        <begin position="63"/>
        <end position="76"/>
    </location>
</feature>
<organism evidence="2">
    <name type="scientific">Tanacetum cinerariifolium</name>
    <name type="common">Dalmatian daisy</name>
    <name type="synonym">Chrysanthemum cinerariifolium</name>
    <dbReference type="NCBI Taxonomy" id="118510"/>
    <lineage>
        <taxon>Eukaryota</taxon>
        <taxon>Viridiplantae</taxon>
        <taxon>Streptophyta</taxon>
        <taxon>Embryophyta</taxon>
        <taxon>Tracheophyta</taxon>
        <taxon>Spermatophyta</taxon>
        <taxon>Magnoliopsida</taxon>
        <taxon>eudicotyledons</taxon>
        <taxon>Gunneridae</taxon>
        <taxon>Pentapetalae</taxon>
        <taxon>asterids</taxon>
        <taxon>campanulids</taxon>
        <taxon>Asterales</taxon>
        <taxon>Asteraceae</taxon>
        <taxon>Asteroideae</taxon>
        <taxon>Anthemideae</taxon>
        <taxon>Anthemidinae</taxon>
        <taxon>Tanacetum</taxon>
    </lineage>
</organism>
<dbReference type="AlphaFoldDB" id="A0A699U4F7"/>
<feature type="compositionally biased region" description="Polar residues" evidence="1">
    <location>
        <begin position="40"/>
        <end position="50"/>
    </location>
</feature>
<sequence length="160" mass="17479">EVADIIKGFKESRKTSKRLLGTEGLGKGTANIPRVHDESTVISATSSEGTGTEPGVLNREEIYSEEDDENKDDTDDDRSIDIENTNDKETEDELLQGVEQANDDEDEEMKNVEVEDSRKGDAKISDVAKADVEKTEEVKDDAKILSLLPTSSNLSVSSGM</sequence>
<protein>
    <submittedName>
        <fullName evidence="2">Uncharacterized protein</fullName>
    </submittedName>
</protein>
<accession>A0A699U4F7</accession>
<feature type="compositionally biased region" description="Basic and acidic residues" evidence="1">
    <location>
        <begin position="77"/>
        <end position="88"/>
    </location>
</feature>
<reference evidence="2" key="1">
    <citation type="journal article" date="2019" name="Sci. Rep.">
        <title>Draft genome of Tanacetum cinerariifolium, the natural source of mosquito coil.</title>
        <authorList>
            <person name="Yamashiro T."/>
            <person name="Shiraishi A."/>
            <person name="Satake H."/>
            <person name="Nakayama K."/>
        </authorList>
    </citation>
    <scope>NUCLEOTIDE SEQUENCE</scope>
</reference>
<feature type="compositionally biased region" description="Basic and acidic residues" evidence="1">
    <location>
        <begin position="109"/>
        <end position="123"/>
    </location>
</feature>
<feature type="non-terminal residue" evidence="2">
    <location>
        <position position="160"/>
    </location>
</feature>
<proteinExistence type="predicted"/>
<feature type="non-terminal residue" evidence="2">
    <location>
        <position position="1"/>
    </location>
</feature>
<comment type="caution">
    <text evidence="2">The sequence shown here is derived from an EMBL/GenBank/DDBJ whole genome shotgun (WGS) entry which is preliminary data.</text>
</comment>
<feature type="region of interest" description="Disordered" evidence="1">
    <location>
        <begin position="20"/>
        <end position="123"/>
    </location>
</feature>
<name>A0A699U4F7_TANCI</name>
<evidence type="ECO:0000313" key="2">
    <source>
        <dbReference type="EMBL" id="GFD18095.1"/>
    </source>
</evidence>